<dbReference type="EMBL" id="OU015569">
    <property type="protein sequence ID" value="CAG5094499.1"/>
    <property type="molecule type" value="Genomic_DNA"/>
</dbReference>
<sequence>MMVADMISLAQTEKSYDPFILEEFETAKLKIKLGTLEETITGASGVGDDIVKEEIRENGLVANLFYPENCKTAPGVLHINGSLNHIQDARAIRLAREGFVVMEVGYNVQKYGNENFMKKNLLSLEYFESAAKTLLAHEKCYGDRLAVVGQCKGADIALGFASICPELVELTVTQAGSIPAPIACDLSYGNNIFKKMELAASADSLPLVTHLFTFTDDGFISPTWGTFGVLHGPDDFLFKMDDEEKWQINYDEAAKIKQTGFPLKNIPKIFHFQPLDDPHLAPSQAHSMEISELFLEGLPNVQKLDFLHSGHMAVLPEVPVVTQSVMAYGPLKLLVKWSRNETKEQKLKEAQEHRRLFDNIVSILKENM</sequence>
<gene>
    <name evidence="2" type="ORF">OKIOD_LOCUS5171</name>
</gene>
<organism evidence="2 3">
    <name type="scientific">Oikopleura dioica</name>
    <name type="common">Tunicate</name>
    <dbReference type="NCBI Taxonomy" id="34765"/>
    <lineage>
        <taxon>Eukaryota</taxon>
        <taxon>Metazoa</taxon>
        <taxon>Chordata</taxon>
        <taxon>Tunicata</taxon>
        <taxon>Appendicularia</taxon>
        <taxon>Copelata</taxon>
        <taxon>Oikopleuridae</taxon>
        <taxon>Oikopleura</taxon>
    </lineage>
</organism>
<evidence type="ECO:0000313" key="3">
    <source>
        <dbReference type="Proteomes" id="UP001158576"/>
    </source>
</evidence>
<dbReference type="Gene3D" id="3.40.50.1820">
    <property type="entry name" value="alpha/beta hydrolase"/>
    <property type="match status" value="1"/>
</dbReference>
<dbReference type="PANTHER" id="PTHR10824">
    <property type="entry name" value="ACYL-COENZYME A THIOESTERASE-RELATED"/>
    <property type="match status" value="1"/>
</dbReference>
<dbReference type="InterPro" id="IPR014940">
    <property type="entry name" value="BAAT_C"/>
</dbReference>
<keyword evidence="3" id="KW-1185">Reference proteome</keyword>
<dbReference type="PANTHER" id="PTHR10824:SF4">
    <property type="entry name" value="ACYL-COENZYME A THIOESTERASE 1-LIKE"/>
    <property type="match status" value="1"/>
</dbReference>
<proteinExistence type="predicted"/>
<evidence type="ECO:0000259" key="1">
    <source>
        <dbReference type="Pfam" id="PF08840"/>
    </source>
</evidence>
<dbReference type="Pfam" id="PF08840">
    <property type="entry name" value="BAAT_C"/>
    <property type="match status" value="1"/>
</dbReference>
<feature type="domain" description="BAAT/Acyl-CoA thioester hydrolase C-terminal" evidence="1">
    <location>
        <begin position="123"/>
        <end position="327"/>
    </location>
</feature>
<name>A0ABN7SFW2_OIKDI</name>
<dbReference type="InterPro" id="IPR029058">
    <property type="entry name" value="AB_hydrolase_fold"/>
</dbReference>
<dbReference type="Proteomes" id="UP001158576">
    <property type="component" value="Chromosome XSR"/>
</dbReference>
<evidence type="ECO:0000313" key="2">
    <source>
        <dbReference type="EMBL" id="CAG5094499.1"/>
    </source>
</evidence>
<dbReference type="SUPFAM" id="SSF53474">
    <property type="entry name" value="alpha/beta-Hydrolases"/>
    <property type="match status" value="2"/>
</dbReference>
<reference evidence="2 3" key="1">
    <citation type="submission" date="2021-04" db="EMBL/GenBank/DDBJ databases">
        <authorList>
            <person name="Bliznina A."/>
        </authorList>
    </citation>
    <scope>NUCLEOTIDE SEQUENCE [LARGE SCALE GENOMIC DNA]</scope>
</reference>
<protein>
    <submittedName>
        <fullName evidence="2">Oidioi.mRNA.OKI2018_I69.XSR.g13613.t1.cds</fullName>
    </submittedName>
</protein>
<accession>A0ABN7SFW2</accession>